<organism evidence="1 2">
    <name type="scientific">Bacillus cytotoxicus</name>
    <dbReference type="NCBI Taxonomy" id="580165"/>
    <lineage>
        <taxon>Bacteria</taxon>
        <taxon>Bacillati</taxon>
        <taxon>Bacillota</taxon>
        <taxon>Bacilli</taxon>
        <taxon>Bacillales</taxon>
        <taxon>Bacillaceae</taxon>
        <taxon>Bacillus</taxon>
        <taxon>Bacillus cereus group</taxon>
    </lineage>
</organism>
<protein>
    <recommendedName>
        <fullName evidence="3">Bacterial EndoU nuclease domain-containing protein</fullName>
    </recommendedName>
</protein>
<dbReference type="AlphaFoldDB" id="A0AAX2CE66"/>
<gene>
    <name evidence="1" type="ORF">BCB44BAC_01109</name>
</gene>
<accession>A0AAX2CE66</accession>
<name>A0AAX2CE66_9BACI</name>
<dbReference type="EMBL" id="FMIK01000019">
    <property type="protein sequence ID" value="SCL87362.1"/>
    <property type="molecule type" value="Genomic_DNA"/>
</dbReference>
<evidence type="ECO:0000313" key="1">
    <source>
        <dbReference type="EMBL" id="SCL87362.1"/>
    </source>
</evidence>
<dbReference type="RefSeq" id="WP_087098030.1">
    <property type="nucleotide sequence ID" value="NZ_CP066179.1"/>
</dbReference>
<evidence type="ECO:0000313" key="2">
    <source>
        <dbReference type="Proteomes" id="UP000242164"/>
    </source>
</evidence>
<reference evidence="1 2" key="1">
    <citation type="submission" date="2016-08" db="EMBL/GenBank/DDBJ databases">
        <authorList>
            <person name="Loux V."/>
            <person name="Rue O."/>
        </authorList>
    </citation>
    <scope>NUCLEOTIDE SEQUENCE [LARGE SCALE GENOMIC DNA]</scope>
    <source>
        <strain evidence="1 2">AFSSA_08CEB44bac</strain>
    </source>
</reference>
<proteinExistence type="predicted"/>
<evidence type="ECO:0008006" key="3">
    <source>
        <dbReference type="Google" id="ProtNLM"/>
    </source>
</evidence>
<sequence>MKDRFAFAGGGSERPSLKDFLWKADSGESNGSSGFNTLIQKGGKILSELDISSFEIKDKHLNSSTAKRARKFSANTPKEASEIVSDALKNGRVLEILDNGLGSANQNSFSAIIETGKIIGTKGETKVKIVYDELKNIWTTYPIK</sequence>
<comment type="caution">
    <text evidence="1">The sequence shown here is derived from an EMBL/GenBank/DDBJ whole genome shotgun (WGS) entry which is preliminary data.</text>
</comment>
<dbReference type="Proteomes" id="UP000242164">
    <property type="component" value="Unassembled WGS sequence"/>
</dbReference>